<dbReference type="CDD" id="cd00118">
    <property type="entry name" value="LysM"/>
    <property type="match status" value="1"/>
</dbReference>
<accession>A0A1I1EVD9</accession>
<dbReference type="EMBL" id="FOLT01000001">
    <property type="protein sequence ID" value="SFB91074.1"/>
    <property type="molecule type" value="Genomic_DNA"/>
</dbReference>
<keyword evidence="3" id="KW-1185">Reference proteome</keyword>
<dbReference type="InterPro" id="IPR015510">
    <property type="entry name" value="PGRP"/>
</dbReference>
<evidence type="ECO:0000259" key="1">
    <source>
        <dbReference type="PROSITE" id="PS51782"/>
    </source>
</evidence>
<dbReference type="PANTHER" id="PTHR11022:SF41">
    <property type="entry name" value="PEPTIDOGLYCAN-RECOGNITION PROTEIN LC-RELATED"/>
    <property type="match status" value="1"/>
</dbReference>
<dbReference type="Gene3D" id="3.40.80.10">
    <property type="entry name" value="Peptidoglycan recognition protein-like"/>
    <property type="match status" value="1"/>
</dbReference>
<dbReference type="STRING" id="753702.SAMN04488102_101375"/>
<dbReference type="Proteomes" id="UP000199612">
    <property type="component" value="Unassembled WGS sequence"/>
</dbReference>
<name>A0A1I1EVD9_9LACT</name>
<dbReference type="CDD" id="cd06583">
    <property type="entry name" value="PGRP"/>
    <property type="match status" value="1"/>
</dbReference>
<dbReference type="InterPro" id="IPR002502">
    <property type="entry name" value="Amidase_domain"/>
</dbReference>
<gene>
    <name evidence="2" type="ORF">SAMN04488102_101375</name>
</gene>
<feature type="domain" description="LysM" evidence="1">
    <location>
        <begin position="180"/>
        <end position="224"/>
    </location>
</feature>
<sequence>MSKVHGLFLDVPKFVDYRAKVVRHAWKKFPVLDMEGKTEIAIHHSLTRQGLSGSNAWGYSKYHVDTHNWPGIGYSYVIEPDGTIKFCNPINWRTYHVGNSNNFSIGIVLTGDFRYEEPTEEQKESLRLLVARLKKEYPQINRVRSHDEYPDYYWKSCCEFDYQKVLAEKPKVPVKEELGSTYKVQEGDTFWSIAKGRDFNVIDLEHANPKVDARTLQIGQMINIPGKEEERATEEEKKSPAYHGNSIQKYLESIGEDGSFAARKRRAEELGIKGYKGTAAQNLQLLGIIRDGNKPPQNVAKIAVDGSWGQATTKRLQQVLGTPVTGLIGGQSRHAVTNNIPSVRFGTGGSAVIREMQRRLKVTVDGSFGPGTLRALQRRMGTPVTGAISRTNSSVVKEMQRRLNENRF</sequence>
<dbReference type="InterPro" id="IPR036505">
    <property type="entry name" value="Amidase/PGRP_sf"/>
</dbReference>
<proteinExistence type="predicted"/>
<dbReference type="InterPro" id="IPR018392">
    <property type="entry name" value="LysM"/>
</dbReference>
<dbReference type="GO" id="GO:0008745">
    <property type="term" value="F:N-acetylmuramoyl-L-alanine amidase activity"/>
    <property type="evidence" value="ECO:0007669"/>
    <property type="project" value="InterPro"/>
</dbReference>
<evidence type="ECO:0000313" key="3">
    <source>
        <dbReference type="Proteomes" id="UP000199612"/>
    </source>
</evidence>
<dbReference type="OrthoDB" id="2156809at2"/>
<dbReference type="AlphaFoldDB" id="A0A1I1EVD9"/>
<dbReference type="SUPFAM" id="SSF54106">
    <property type="entry name" value="LysM domain"/>
    <property type="match status" value="1"/>
</dbReference>
<organism evidence="2 3">
    <name type="scientific">Alkalibacterium subtropicum</name>
    <dbReference type="NCBI Taxonomy" id="753702"/>
    <lineage>
        <taxon>Bacteria</taxon>
        <taxon>Bacillati</taxon>
        <taxon>Bacillota</taxon>
        <taxon>Bacilli</taxon>
        <taxon>Lactobacillales</taxon>
        <taxon>Carnobacteriaceae</taxon>
        <taxon>Alkalibacterium</taxon>
    </lineage>
</organism>
<dbReference type="InterPro" id="IPR036779">
    <property type="entry name" value="LysM_dom_sf"/>
</dbReference>
<dbReference type="SMART" id="SM00257">
    <property type="entry name" value="LysM"/>
    <property type="match status" value="1"/>
</dbReference>
<dbReference type="SUPFAM" id="SSF55846">
    <property type="entry name" value="N-acetylmuramoyl-L-alanine amidase-like"/>
    <property type="match status" value="1"/>
</dbReference>
<dbReference type="Pfam" id="PF01510">
    <property type="entry name" value="Amidase_2"/>
    <property type="match status" value="1"/>
</dbReference>
<protein>
    <submittedName>
        <fullName evidence="2">LysM domain-containing protein</fullName>
    </submittedName>
</protein>
<dbReference type="PANTHER" id="PTHR11022">
    <property type="entry name" value="PEPTIDOGLYCAN RECOGNITION PROTEIN"/>
    <property type="match status" value="1"/>
</dbReference>
<reference evidence="3" key="1">
    <citation type="submission" date="2016-10" db="EMBL/GenBank/DDBJ databases">
        <authorList>
            <person name="Varghese N."/>
            <person name="Submissions S."/>
        </authorList>
    </citation>
    <scope>NUCLEOTIDE SEQUENCE [LARGE SCALE GENOMIC DNA]</scope>
    <source>
        <strain evidence="3">DSM 23664</strain>
    </source>
</reference>
<dbReference type="Gene3D" id="3.10.350.10">
    <property type="entry name" value="LysM domain"/>
    <property type="match status" value="1"/>
</dbReference>
<dbReference type="RefSeq" id="WP_091528191.1">
    <property type="nucleotide sequence ID" value="NZ_FOLT01000001.1"/>
</dbReference>
<dbReference type="GO" id="GO:0009253">
    <property type="term" value="P:peptidoglycan catabolic process"/>
    <property type="evidence" value="ECO:0007669"/>
    <property type="project" value="InterPro"/>
</dbReference>
<dbReference type="PROSITE" id="PS51782">
    <property type="entry name" value="LYSM"/>
    <property type="match status" value="1"/>
</dbReference>
<dbReference type="Pfam" id="PF01476">
    <property type="entry name" value="LysM"/>
    <property type="match status" value="1"/>
</dbReference>
<dbReference type="SMART" id="SM00644">
    <property type="entry name" value="Ami_2"/>
    <property type="match status" value="1"/>
</dbReference>
<evidence type="ECO:0000313" key="2">
    <source>
        <dbReference type="EMBL" id="SFB91074.1"/>
    </source>
</evidence>